<evidence type="ECO:0000313" key="1">
    <source>
        <dbReference type="EMBL" id="CAI9780613.1"/>
    </source>
</evidence>
<dbReference type="Proteomes" id="UP000834106">
    <property type="component" value="Chromosome 17"/>
</dbReference>
<protein>
    <submittedName>
        <fullName evidence="1">Uncharacterized protein</fullName>
    </submittedName>
</protein>
<proteinExistence type="predicted"/>
<dbReference type="AlphaFoldDB" id="A0AAD2E8X3"/>
<evidence type="ECO:0000313" key="2">
    <source>
        <dbReference type="Proteomes" id="UP000834106"/>
    </source>
</evidence>
<sequence length="108" mass="12215">MRMVGHYWLRNPKLAPKAFLKLQIENMLEQICEFADQVISGKRSESWNLERRSVAAGCGRDRDRETGTVSGCGRVRYCGLTMCGVGERMGSRERVVRRHGATGVHFTV</sequence>
<keyword evidence="2" id="KW-1185">Reference proteome</keyword>
<accession>A0AAD2E8X3</accession>
<organism evidence="1 2">
    <name type="scientific">Fraxinus pennsylvanica</name>
    <dbReference type="NCBI Taxonomy" id="56036"/>
    <lineage>
        <taxon>Eukaryota</taxon>
        <taxon>Viridiplantae</taxon>
        <taxon>Streptophyta</taxon>
        <taxon>Embryophyta</taxon>
        <taxon>Tracheophyta</taxon>
        <taxon>Spermatophyta</taxon>
        <taxon>Magnoliopsida</taxon>
        <taxon>eudicotyledons</taxon>
        <taxon>Gunneridae</taxon>
        <taxon>Pentapetalae</taxon>
        <taxon>asterids</taxon>
        <taxon>lamiids</taxon>
        <taxon>Lamiales</taxon>
        <taxon>Oleaceae</taxon>
        <taxon>Oleeae</taxon>
        <taxon>Fraxinus</taxon>
    </lineage>
</organism>
<reference evidence="1" key="1">
    <citation type="submission" date="2023-05" db="EMBL/GenBank/DDBJ databases">
        <authorList>
            <person name="Huff M."/>
        </authorList>
    </citation>
    <scope>NUCLEOTIDE SEQUENCE</scope>
</reference>
<name>A0AAD2E8X3_9LAMI</name>
<dbReference type="EMBL" id="OU503052">
    <property type="protein sequence ID" value="CAI9780613.1"/>
    <property type="molecule type" value="Genomic_DNA"/>
</dbReference>
<gene>
    <name evidence="1" type="ORF">FPE_LOCUS28043</name>
</gene>